<feature type="transmembrane region" description="Helical" evidence="5">
    <location>
        <begin position="298"/>
        <end position="318"/>
    </location>
</feature>
<keyword evidence="2 5" id="KW-0812">Transmembrane</keyword>
<dbReference type="RefSeq" id="WP_395416750.1">
    <property type="nucleotide sequence ID" value="NZ_JBIPKE010000014.1"/>
</dbReference>
<dbReference type="InterPro" id="IPR020846">
    <property type="entry name" value="MFS_dom"/>
</dbReference>
<keyword evidence="8" id="KW-1185">Reference proteome</keyword>
<feature type="transmembrane region" description="Helical" evidence="5">
    <location>
        <begin position="241"/>
        <end position="262"/>
    </location>
</feature>
<dbReference type="PROSITE" id="PS50850">
    <property type="entry name" value="MFS"/>
    <property type="match status" value="1"/>
</dbReference>
<evidence type="ECO:0000256" key="2">
    <source>
        <dbReference type="ARBA" id="ARBA00022692"/>
    </source>
</evidence>
<dbReference type="InterPro" id="IPR036259">
    <property type="entry name" value="MFS_trans_sf"/>
</dbReference>
<feature type="transmembrane region" description="Helical" evidence="5">
    <location>
        <begin position="200"/>
        <end position="221"/>
    </location>
</feature>
<comment type="subcellular location">
    <subcellularLocation>
        <location evidence="1">Membrane</location>
        <topology evidence="1">Multi-pass membrane protein</topology>
    </subcellularLocation>
</comment>
<proteinExistence type="predicted"/>
<reference evidence="7 8" key="1">
    <citation type="journal article" date="2013" name="Int. J. Syst. Evol. Microbiol.">
        <title>Marinoscillum luteum sp. nov., isolated from marine sediment.</title>
        <authorList>
            <person name="Cha I.T."/>
            <person name="Park S.J."/>
            <person name="Kim S.J."/>
            <person name="Kim J.G."/>
            <person name="Jung M.Y."/>
            <person name="Shin K.S."/>
            <person name="Kwon K.K."/>
            <person name="Yang S.H."/>
            <person name="Seo Y.S."/>
            <person name="Rhee S.K."/>
        </authorList>
    </citation>
    <scope>NUCLEOTIDE SEQUENCE [LARGE SCALE GENOMIC DNA]</scope>
    <source>
        <strain evidence="7 8">KCTC 23939</strain>
    </source>
</reference>
<dbReference type="InterPro" id="IPR051788">
    <property type="entry name" value="MFS_Transporter"/>
</dbReference>
<feature type="transmembrane region" description="Helical" evidence="5">
    <location>
        <begin position="142"/>
        <end position="162"/>
    </location>
</feature>
<keyword evidence="3 5" id="KW-1133">Transmembrane helix</keyword>
<dbReference type="PANTHER" id="PTHR23514">
    <property type="entry name" value="BYPASS OF STOP CODON PROTEIN 6"/>
    <property type="match status" value="1"/>
</dbReference>
<name>A0ABW7N6N8_9BACT</name>
<feature type="transmembrane region" description="Helical" evidence="5">
    <location>
        <begin position="274"/>
        <end position="292"/>
    </location>
</feature>
<dbReference type="Proteomes" id="UP001610063">
    <property type="component" value="Unassembled WGS sequence"/>
</dbReference>
<evidence type="ECO:0000313" key="7">
    <source>
        <dbReference type="EMBL" id="MFH6983183.1"/>
    </source>
</evidence>
<feature type="transmembrane region" description="Helical" evidence="5">
    <location>
        <begin position="52"/>
        <end position="72"/>
    </location>
</feature>
<evidence type="ECO:0000259" key="6">
    <source>
        <dbReference type="PROSITE" id="PS50850"/>
    </source>
</evidence>
<dbReference type="Gene3D" id="1.20.1250.20">
    <property type="entry name" value="MFS general substrate transporter like domains"/>
    <property type="match status" value="2"/>
</dbReference>
<protein>
    <submittedName>
        <fullName evidence="7">MFS transporter</fullName>
    </submittedName>
</protein>
<organism evidence="7 8">
    <name type="scientific">Marinoscillum luteum</name>
    <dbReference type="NCBI Taxonomy" id="861051"/>
    <lineage>
        <taxon>Bacteria</taxon>
        <taxon>Pseudomonadati</taxon>
        <taxon>Bacteroidota</taxon>
        <taxon>Cytophagia</taxon>
        <taxon>Cytophagales</taxon>
        <taxon>Reichenbachiellaceae</taxon>
        <taxon>Marinoscillum</taxon>
    </lineage>
</organism>
<feature type="transmembrane region" description="Helical" evidence="5">
    <location>
        <begin position="330"/>
        <end position="350"/>
    </location>
</feature>
<feature type="transmembrane region" description="Helical" evidence="5">
    <location>
        <begin position="168"/>
        <end position="188"/>
    </location>
</feature>
<dbReference type="CDD" id="cd17393">
    <property type="entry name" value="MFS_MosC_like"/>
    <property type="match status" value="1"/>
</dbReference>
<dbReference type="EMBL" id="JBIPKE010000014">
    <property type="protein sequence ID" value="MFH6983183.1"/>
    <property type="molecule type" value="Genomic_DNA"/>
</dbReference>
<gene>
    <name evidence="7" type="ORF">ACHKAR_07020</name>
</gene>
<feature type="transmembrane region" description="Helical" evidence="5">
    <location>
        <begin position="79"/>
        <end position="95"/>
    </location>
</feature>
<evidence type="ECO:0000313" key="8">
    <source>
        <dbReference type="Proteomes" id="UP001610063"/>
    </source>
</evidence>
<comment type="caution">
    <text evidence="7">The sequence shown here is derived from an EMBL/GenBank/DDBJ whole genome shotgun (WGS) entry which is preliminary data.</text>
</comment>
<accession>A0ABW7N6N8</accession>
<dbReference type="SUPFAM" id="SSF103473">
    <property type="entry name" value="MFS general substrate transporter"/>
    <property type="match status" value="1"/>
</dbReference>
<keyword evidence="4 5" id="KW-0472">Membrane</keyword>
<evidence type="ECO:0000256" key="5">
    <source>
        <dbReference type="SAM" id="Phobius"/>
    </source>
</evidence>
<dbReference type="Pfam" id="PF07690">
    <property type="entry name" value="MFS_1"/>
    <property type="match status" value="1"/>
</dbReference>
<evidence type="ECO:0000256" key="4">
    <source>
        <dbReference type="ARBA" id="ARBA00023136"/>
    </source>
</evidence>
<feature type="transmembrane region" description="Helical" evidence="5">
    <location>
        <begin position="15"/>
        <end position="32"/>
    </location>
</feature>
<feature type="transmembrane region" description="Helical" evidence="5">
    <location>
        <begin position="356"/>
        <end position="380"/>
    </location>
</feature>
<sequence>MSSHLRFFFATRESLHLGLIFTCNSLLFGNWITRIPDMKDTIGLTDGELGLALLGAPIGAMCIMPISGWVIARFDLGRTLVISGLAHVISLPLLALSGSFWGLAIALFFFGFTNAIMDISMNATAAVIERKHKRAIMSTCHGMWSLGGMAGAAVGSIVAGLGTSTLPHLGLVGGIVFVMILLLSDTLYHMKESRNAGDKVFAWPRGPLLMLAFMAFCILLSEGAIADWSAVYMRDVVLADAYLVGMAYAGFSMLMAIGRLTGDSIIPGLGKKSVVFYGSLLSVIGLCVAIFFESQVLVIVGFSITGLGYSCIVPVLFISGANQPGYTAGTGIAAVTTLGYAGFLVGPPLIGLLAEAYSLTVGMLFVLFCTLMVTLLSLTIKFR</sequence>
<dbReference type="InterPro" id="IPR011701">
    <property type="entry name" value="MFS"/>
</dbReference>
<evidence type="ECO:0000256" key="1">
    <source>
        <dbReference type="ARBA" id="ARBA00004141"/>
    </source>
</evidence>
<dbReference type="PANTHER" id="PTHR23514:SF13">
    <property type="entry name" value="INNER MEMBRANE PROTEIN YBJJ"/>
    <property type="match status" value="1"/>
</dbReference>
<feature type="domain" description="Major facilitator superfamily (MFS) profile" evidence="6">
    <location>
        <begin position="207"/>
        <end position="383"/>
    </location>
</feature>
<evidence type="ECO:0000256" key="3">
    <source>
        <dbReference type="ARBA" id="ARBA00022989"/>
    </source>
</evidence>
<feature type="transmembrane region" description="Helical" evidence="5">
    <location>
        <begin position="101"/>
        <end position="121"/>
    </location>
</feature>